<sequence>MVSPTRSEKGETSTCLGNSPEPQKLNSKHIPYPSPPNSPPEIPGVSGDETRLAGAVPSALSHPATPSRRSSAPTALDKQPPEAKINATILRTRLNLDIKLCGASTKLKQPCRNWSPAANRAGVSSQLESMVNLTQSSMELETALDKLAKLVHCTSHDSGLAKQERIEAWVKEFPIGEASAAISAILLEKGIRKALVLESTKCIWSGDSIDSRCEQRIGGQQVDNCASTVNEIVKPDVYLNDCYLEGFLKILETNMYCSQHINEPSLRKVALWKSSIMGILTEHPVKLAESGAPEEVSGPSEAPNTQGPPESPSSNRSDGLILKSESLSIPKFDGDLSTYWPAAYNTSPFEIIVRSDRLSDYKSSYDIVKREMTKELQDKDRKDGQVYMYEVEGNPGFVKIGYTTRSVEERLKDWDFDCNRASKALYPIPLKTTAAIPNVRRVEALCHAELDHRRIRIYCRSCLKPHLEWFEIPSTEAIAVIQKWSDWMATNPYQPIQLRSKEKWTIREEWTKKARDMNRLMREISAASWQEDAGKVI</sequence>
<protein>
    <recommendedName>
        <fullName evidence="2">Bacteriophage T5 Orf172 DNA-binding domain-containing protein</fullName>
    </recommendedName>
</protein>
<feature type="compositionally biased region" description="Basic and acidic residues" evidence="1">
    <location>
        <begin position="1"/>
        <end position="11"/>
    </location>
</feature>
<keyword evidence="4" id="KW-1185">Reference proteome</keyword>
<organism evidence="3 4">
    <name type="scientific">Fusarium torreyae</name>
    <dbReference type="NCBI Taxonomy" id="1237075"/>
    <lineage>
        <taxon>Eukaryota</taxon>
        <taxon>Fungi</taxon>
        <taxon>Dikarya</taxon>
        <taxon>Ascomycota</taxon>
        <taxon>Pezizomycotina</taxon>
        <taxon>Sordariomycetes</taxon>
        <taxon>Hypocreomycetidae</taxon>
        <taxon>Hypocreales</taxon>
        <taxon>Nectriaceae</taxon>
        <taxon>Fusarium</taxon>
    </lineage>
</organism>
<feature type="compositionally biased region" description="Polar residues" evidence="1">
    <location>
        <begin position="12"/>
        <end position="25"/>
    </location>
</feature>
<feature type="region of interest" description="Disordered" evidence="1">
    <location>
        <begin position="1"/>
        <end position="82"/>
    </location>
</feature>
<evidence type="ECO:0000256" key="1">
    <source>
        <dbReference type="SAM" id="MobiDB-lite"/>
    </source>
</evidence>
<dbReference type="PANTHER" id="PTHR28094">
    <property type="entry name" value="MEIOTICALLY UP-REGULATED GENE 113 PROTEIN"/>
    <property type="match status" value="1"/>
</dbReference>
<evidence type="ECO:0000313" key="4">
    <source>
        <dbReference type="Proteomes" id="UP001152049"/>
    </source>
</evidence>
<feature type="domain" description="Bacteriophage T5 Orf172 DNA-binding" evidence="2">
    <location>
        <begin position="392"/>
        <end position="484"/>
    </location>
</feature>
<evidence type="ECO:0000313" key="3">
    <source>
        <dbReference type="EMBL" id="KAJ4246839.1"/>
    </source>
</evidence>
<dbReference type="InterPro" id="IPR018306">
    <property type="entry name" value="Phage_T5_Orf172_DNA-bd"/>
</dbReference>
<name>A0A9W8RM39_9HYPO</name>
<dbReference type="SMART" id="SM00974">
    <property type="entry name" value="T5orf172"/>
    <property type="match status" value="1"/>
</dbReference>
<dbReference type="OrthoDB" id="3511049at2759"/>
<comment type="caution">
    <text evidence="3">The sequence shown here is derived from an EMBL/GenBank/DDBJ whole genome shotgun (WGS) entry which is preliminary data.</text>
</comment>
<feature type="compositionally biased region" description="Pro residues" evidence="1">
    <location>
        <begin position="32"/>
        <end position="42"/>
    </location>
</feature>
<dbReference type="AlphaFoldDB" id="A0A9W8RM39"/>
<dbReference type="PANTHER" id="PTHR28094:SF1">
    <property type="entry name" value="MEIOTICALLY UP-REGULATED GENE 113 PROTEIN"/>
    <property type="match status" value="1"/>
</dbReference>
<accession>A0A9W8RM39</accession>
<feature type="region of interest" description="Disordered" evidence="1">
    <location>
        <begin position="288"/>
        <end position="318"/>
    </location>
</feature>
<dbReference type="Pfam" id="PF10544">
    <property type="entry name" value="T5orf172"/>
    <property type="match status" value="1"/>
</dbReference>
<proteinExistence type="predicted"/>
<dbReference type="InterPro" id="IPR053006">
    <property type="entry name" value="Meiosis_regulatory"/>
</dbReference>
<dbReference type="Proteomes" id="UP001152049">
    <property type="component" value="Unassembled WGS sequence"/>
</dbReference>
<reference evidence="3" key="1">
    <citation type="submission" date="2022-09" db="EMBL/GenBank/DDBJ databases">
        <title>Fusarium specimens isolated from Avocado Roots.</title>
        <authorList>
            <person name="Stajich J."/>
            <person name="Roper C."/>
            <person name="Heimlech-Rivalta G."/>
        </authorList>
    </citation>
    <scope>NUCLEOTIDE SEQUENCE</scope>
    <source>
        <strain evidence="3">CF00136</strain>
    </source>
</reference>
<evidence type="ECO:0000259" key="2">
    <source>
        <dbReference type="SMART" id="SM00974"/>
    </source>
</evidence>
<feature type="compositionally biased region" description="Polar residues" evidence="1">
    <location>
        <begin position="302"/>
        <end position="317"/>
    </location>
</feature>
<gene>
    <name evidence="3" type="ORF">NW762_013391</name>
</gene>
<dbReference type="EMBL" id="JAOQAZ010000041">
    <property type="protein sequence ID" value="KAJ4246839.1"/>
    <property type="molecule type" value="Genomic_DNA"/>
</dbReference>